<sequence>MTWRSPWPRWRKRNTPPRTRSASKLHPTETSEKSRDENEMCIAEVPPASGRLGRLFGAKEEGAHGPGTGQQQLEEKLTKKDFNQISTKIEDEQALTIQLQKKIKELQARIEELEEELESDRASRAKVEKQWGDVARELEELREWLEEAGGTTSVQIEMNKKRESEFLKMRRDLEIESLQNVKQEIEKERSEANMKEDNLASNMEQLSKCKDQRSEAKAKVEELQRQLNDTNTQRARAQADRAEFGRKLEEREALVTQLQRTKNSFKQNAEELKKQLEEENKEEAGDTSAGT</sequence>
<dbReference type="GO" id="GO:0051015">
    <property type="term" value="F:actin filament binding"/>
    <property type="evidence" value="ECO:0007669"/>
    <property type="project" value="TreeGrafter"/>
</dbReference>
<feature type="compositionally biased region" description="Polar residues" evidence="3">
    <location>
        <begin position="256"/>
        <end position="265"/>
    </location>
</feature>
<feature type="compositionally biased region" description="Basic and acidic residues" evidence="3">
    <location>
        <begin position="237"/>
        <end position="253"/>
    </location>
</feature>
<protein>
    <recommendedName>
        <fullName evidence="4">Myosin tail domain-containing protein</fullName>
    </recommendedName>
</protein>
<feature type="compositionally biased region" description="Polar residues" evidence="3">
    <location>
        <begin position="225"/>
        <end position="235"/>
    </location>
</feature>
<feature type="coiled-coil region" evidence="2">
    <location>
        <begin position="89"/>
        <end position="130"/>
    </location>
</feature>
<dbReference type="Gene3D" id="1.20.5.340">
    <property type="match status" value="1"/>
</dbReference>
<feature type="compositionally biased region" description="Basic and acidic residues" evidence="3">
    <location>
        <begin position="26"/>
        <end position="38"/>
    </location>
</feature>
<dbReference type="GO" id="GO:0005737">
    <property type="term" value="C:cytoplasm"/>
    <property type="evidence" value="ECO:0007669"/>
    <property type="project" value="TreeGrafter"/>
</dbReference>
<feature type="region of interest" description="Disordered" evidence="3">
    <location>
        <begin position="1"/>
        <end position="40"/>
    </location>
</feature>
<evidence type="ECO:0000313" key="5">
    <source>
        <dbReference type="EMBL" id="KAK6318994.1"/>
    </source>
</evidence>
<dbReference type="GO" id="GO:0032982">
    <property type="term" value="C:myosin filament"/>
    <property type="evidence" value="ECO:0007669"/>
    <property type="project" value="TreeGrafter"/>
</dbReference>
<feature type="compositionally biased region" description="Basic and acidic residues" evidence="3">
    <location>
        <begin position="207"/>
        <end position="224"/>
    </location>
</feature>
<evidence type="ECO:0000256" key="1">
    <source>
        <dbReference type="ARBA" id="ARBA00023054"/>
    </source>
</evidence>
<dbReference type="Pfam" id="PF01576">
    <property type="entry name" value="Myosin_tail_1"/>
    <property type="match status" value="1"/>
</dbReference>
<dbReference type="InterPro" id="IPR002928">
    <property type="entry name" value="Myosin_tail"/>
</dbReference>
<reference evidence="5 6" key="1">
    <citation type="submission" date="2021-04" db="EMBL/GenBank/DDBJ databases">
        <authorList>
            <person name="De Guttry C."/>
            <person name="Zahm M."/>
            <person name="Klopp C."/>
            <person name="Cabau C."/>
            <person name="Louis A."/>
            <person name="Berthelot C."/>
            <person name="Parey E."/>
            <person name="Roest Crollius H."/>
            <person name="Montfort J."/>
            <person name="Robinson-Rechavi M."/>
            <person name="Bucao C."/>
            <person name="Bouchez O."/>
            <person name="Gislard M."/>
            <person name="Lluch J."/>
            <person name="Milhes M."/>
            <person name="Lampietro C."/>
            <person name="Lopez Roques C."/>
            <person name="Donnadieu C."/>
            <person name="Braasch I."/>
            <person name="Desvignes T."/>
            <person name="Postlethwait J."/>
            <person name="Bobe J."/>
            <person name="Wedekind C."/>
            <person name="Guiguen Y."/>
        </authorList>
    </citation>
    <scope>NUCLEOTIDE SEQUENCE [LARGE SCALE GENOMIC DNA]</scope>
    <source>
        <strain evidence="5">Cs_M1</strain>
        <tissue evidence="5">Blood</tissue>
    </source>
</reference>
<feature type="compositionally biased region" description="Basic and acidic residues" evidence="3">
    <location>
        <begin position="268"/>
        <end position="284"/>
    </location>
</feature>
<feature type="compositionally biased region" description="Basic and acidic residues" evidence="3">
    <location>
        <begin position="186"/>
        <end position="198"/>
    </location>
</feature>
<dbReference type="AlphaFoldDB" id="A0AAN8QX04"/>
<feature type="domain" description="Myosin tail" evidence="4">
    <location>
        <begin position="72"/>
        <end position="225"/>
    </location>
</feature>
<organism evidence="5 6">
    <name type="scientific">Coregonus suidteri</name>
    <dbReference type="NCBI Taxonomy" id="861788"/>
    <lineage>
        <taxon>Eukaryota</taxon>
        <taxon>Metazoa</taxon>
        <taxon>Chordata</taxon>
        <taxon>Craniata</taxon>
        <taxon>Vertebrata</taxon>
        <taxon>Euteleostomi</taxon>
        <taxon>Actinopterygii</taxon>
        <taxon>Neopterygii</taxon>
        <taxon>Teleostei</taxon>
        <taxon>Protacanthopterygii</taxon>
        <taxon>Salmoniformes</taxon>
        <taxon>Salmonidae</taxon>
        <taxon>Coregoninae</taxon>
        <taxon>Coregonus</taxon>
    </lineage>
</organism>
<dbReference type="GO" id="GO:0016460">
    <property type="term" value="C:myosin II complex"/>
    <property type="evidence" value="ECO:0007669"/>
    <property type="project" value="TreeGrafter"/>
</dbReference>
<dbReference type="EMBL" id="JAGTTL010000008">
    <property type="protein sequence ID" value="KAK6318994.1"/>
    <property type="molecule type" value="Genomic_DNA"/>
</dbReference>
<feature type="region of interest" description="Disordered" evidence="3">
    <location>
        <begin position="186"/>
        <end position="291"/>
    </location>
</feature>
<accession>A0AAN8QX04</accession>
<keyword evidence="6" id="KW-1185">Reference proteome</keyword>
<evidence type="ECO:0000256" key="2">
    <source>
        <dbReference type="SAM" id="Coils"/>
    </source>
</evidence>
<dbReference type="Proteomes" id="UP001356427">
    <property type="component" value="Unassembled WGS sequence"/>
</dbReference>
<dbReference type="PANTHER" id="PTHR45615:SF27">
    <property type="entry name" value="MYOSIN HEAVY CHAIN, MUSCLE"/>
    <property type="match status" value="1"/>
</dbReference>
<proteinExistence type="predicted"/>
<comment type="caution">
    <text evidence="5">The sequence shown here is derived from an EMBL/GenBank/DDBJ whole genome shotgun (WGS) entry which is preliminary data.</text>
</comment>
<gene>
    <name evidence="5" type="ORF">J4Q44_G00102050</name>
</gene>
<name>A0AAN8QX04_9TELE</name>
<dbReference type="Gene3D" id="1.20.920.20">
    <property type="match status" value="1"/>
</dbReference>
<evidence type="ECO:0000256" key="3">
    <source>
        <dbReference type="SAM" id="MobiDB-lite"/>
    </source>
</evidence>
<dbReference type="SUPFAM" id="SSF90257">
    <property type="entry name" value="Myosin rod fragments"/>
    <property type="match status" value="2"/>
</dbReference>
<dbReference type="PANTHER" id="PTHR45615">
    <property type="entry name" value="MYOSIN HEAVY CHAIN, NON-MUSCLE"/>
    <property type="match status" value="1"/>
</dbReference>
<evidence type="ECO:0000259" key="4">
    <source>
        <dbReference type="Pfam" id="PF01576"/>
    </source>
</evidence>
<dbReference type="GO" id="GO:0000146">
    <property type="term" value="F:microfilament motor activity"/>
    <property type="evidence" value="ECO:0007669"/>
    <property type="project" value="TreeGrafter"/>
</dbReference>
<keyword evidence="1 2" id="KW-0175">Coiled coil</keyword>
<evidence type="ECO:0000313" key="6">
    <source>
        <dbReference type="Proteomes" id="UP001356427"/>
    </source>
</evidence>